<name>A0A7Y0HRR2_9BIFI</name>
<dbReference type="RefSeq" id="WP_169171213.1">
    <property type="nucleotide sequence ID" value="NZ_JAAIII010000001.1"/>
</dbReference>
<feature type="transmembrane region" description="Helical" evidence="1">
    <location>
        <begin position="6"/>
        <end position="30"/>
    </location>
</feature>
<reference evidence="2 3" key="1">
    <citation type="submission" date="2020-02" db="EMBL/GenBank/DDBJ databases">
        <title>Characterization of phylogenetic diversity of novel bifidobacterial species isolated in Czech ZOOs.</title>
        <authorList>
            <person name="Lugli G.A."/>
            <person name="Vera N.B."/>
            <person name="Ventura M."/>
        </authorList>
    </citation>
    <scope>NUCLEOTIDE SEQUENCE [LARGE SCALE GENOMIC DNA]</scope>
    <source>
        <strain evidence="2 3">DSM 109957</strain>
    </source>
</reference>
<gene>
    <name evidence="2" type="ORF">G1C95_0351</name>
</gene>
<dbReference type="EMBL" id="JAAIII010000001">
    <property type="protein sequence ID" value="NMM93166.1"/>
    <property type="molecule type" value="Genomic_DNA"/>
</dbReference>
<feature type="transmembrane region" description="Helical" evidence="1">
    <location>
        <begin position="42"/>
        <end position="60"/>
    </location>
</feature>
<evidence type="ECO:0000313" key="3">
    <source>
        <dbReference type="Proteomes" id="UP000532194"/>
    </source>
</evidence>
<dbReference type="Pfam" id="PF05437">
    <property type="entry name" value="AzlD"/>
    <property type="match status" value="1"/>
</dbReference>
<dbReference type="InterPro" id="IPR008407">
    <property type="entry name" value="Brnchd-chn_aa_trnsp_AzlD"/>
</dbReference>
<proteinExistence type="predicted"/>
<keyword evidence="3" id="KW-1185">Reference proteome</keyword>
<keyword evidence="1" id="KW-0472">Membrane</keyword>
<dbReference type="Proteomes" id="UP000532194">
    <property type="component" value="Unassembled WGS sequence"/>
</dbReference>
<sequence length="110" mass="12056">MTMPLWQGIATVLAVVAGTILTRFIPFWLFPESKEPPRTVTYLGKVLPYAMGGLLIVYSLRTTNVLAGSHGVPELIALLITVGLHVWKRSMLLSIAAGTISYMLLVQLVF</sequence>
<comment type="caution">
    <text evidence="2">The sequence shown here is derived from an EMBL/GenBank/DDBJ whole genome shotgun (WGS) entry which is preliminary data.</text>
</comment>
<keyword evidence="1" id="KW-0812">Transmembrane</keyword>
<feature type="transmembrane region" description="Helical" evidence="1">
    <location>
        <begin position="66"/>
        <end position="84"/>
    </location>
</feature>
<protein>
    <submittedName>
        <fullName evidence="2">Branched-chain amino acid permease</fullName>
    </submittedName>
</protein>
<evidence type="ECO:0000256" key="1">
    <source>
        <dbReference type="SAM" id="Phobius"/>
    </source>
</evidence>
<keyword evidence="1" id="KW-1133">Transmembrane helix</keyword>
<organism evidence="2 3">
    <name type="scientific">Bifidobacterium oedipodis</name>
    <dbReference type="NCBI Taxonomy" id="2675322"/>
    <lineage>
        <taxon>Bacteria</taxon>
        <taxon>Bacillati</taxon>
        <taxon>Actinomycetota</taxon>
        <taxon>Actinomycetes</taxon>
        <taxon>Bifidobacteriales</taxon>
        <taxon>Bifidobacteriaceae</taxon>
        <taxon>Bifidobacterium</taxon>
    </lineage>
</organism>
<dbReference type="PIRSF" id="PIRSF003203">
    <property type="entry name" value="AzlD"/>
    <property type="match status" value="1"/>
</dbReference>
<dbReference type="AlphaFoldDB" id="A0A7Y0HRR2"/>
<feature type="transmembrane region" description="Helical" evidence="1">
    <location>
        <begin position="91"/>
        <end position="109"/>
    </location>
</feature>
<evidence type="ECO:0000313" key="2">
    <source>
        <dbReference type="EMBL" id="NMM93166.1"/>
    </source>
</evidence>
<accession>A0A7Y0HRR2</accession>